<dbReference type="AlphaFoldDB" id="A0A0D2NT45"/>
<reference evidence="3" key="1">
    <citation type="submission" date="2014-04" db="EMBL/GenBank/DDBJ databases">
        <title>Evolutionary Origins and Diversification of the Mycorrhizal Mutualists.</title>
        <authorList>
            <consortium name="DOE Joint Genome Institute"/>
            <consortium name="Mycorrhizal Genomics Consortium"/>
            <person name="Kohler A."/>
            <person name="Kuo A."/>
            <person name="Nagy L.G."/>
            <person name="Floudas D."/>
            <person name="Copeland A."/>
            <person name="Barry K.W."/>
            <person name="Cichocki N."/>
            <person name="Veneault-Fourrey C."/>
            <person name="LaButti K."/>
            <person name="Lindquist E.A."/>
            <person name="Lipzen A."/>
            <person name="Lundell T."/>
            <person name="Morin E."/>
            <person name="Murat C."/>
            <person name="Riley R."/>
            <person name="Ohm R."/>
            <person name="Sun H."/>
            <person name="Tunlid A."/>
            <person name="Henrissat B."/>
            <person name="Grigoriev I.V."/>
            <person name="Hibbett D.S."/>
            <person name="Martin F."/>
        </authorList>
    </citation>
    <scope>NUCLEOTIDE SEQUENCE [LARGE SCALE GENOMIC DNA]</scope>
    <source>
        <strain evidence="3">FD-334 SS-4</strain>
    </source>
</reference>
<dbReference type="PROSITE" id="PS00028">
    <property type="entry name" value="ZINC_FINGER_C2H2_1"/>
    <property type="match status" value="1"/>
</dbReference>
<evidence type="ECO:0000313" key="2">
    <source>
        <dbReference type="EMBL" id="KJA19741.1"/>
    </source>
</evidence>
<dbReference type="InterPro" id="IPR013087">
    <property type="entry name" value="Znf_C2H2_type"/>
</dbReference>
<evidence type="ECO:0000313" key="3">
    <source>
        <dbReference type="Proteomes" id="UP000054270"/>
    </source>
</evidence>
<dbReference type="Proteomes" id="UP000054270">
    <property type="component" value="Unassembled WGS sequence"/>
</dbReference>
<organism evidence="2 3">
    <name type="scientific">Hypholoma sublateritium (strain FD-334 SS-4)</name>
    <dbReference type="NCBI Taxonomy" id="945553"/>
    <lineage>
        <taxon>Eukaryota</taxon>
        <taxon>Fungi</taxon>
        <taxon>Dikarya</taxon>
        <taxon>Basidiomycota</taxon>
        <taxon>Agaricomycotina</taxon>
        <taxon>Agaricomycetes</taxon>
        <taxon>Agaricomycetidae</taxon>
        <taxon>Agaricales</taxon>
        <taxon>Agaricineae</taxon>
        <taxon>Strophariaceae</taxon>
        <taxon>Hypholoma</taxon>
    </lineage>
</organism>
<sequence length="238" mass="26027">MSFSTETEGQDLNEQKYYQIANENALHLPGSYPLAGPAHTPASDSDNRVPWASAAGLANEESPHGYGVRFEALGTYQAVPGADYGGMQINMGIAHGEQDNYPAPGEIIGPDSVHIAGSYNHGVNAEINSHTSTAQWPVNAAHSSRASVAHRRNVKAPRTKPIVFTCPNASCRKIFTTAYHRRTHFNRYHIATELQERFACDIGICEYSTCYASDLPRHQRNCMARQLANFASNSNFSG</sequence>
<feature type="domain" description="C2H2-type" evidence="1">
    <location>
        <begin position="166"/>
        <end position="189"/>
    </location>
</feature>
<evidence type="ECO:0000259" key="1">
    <source>
        <dbReference type="PROSITE" id="PS00028"/>
    </source>
</evidence>
<name>A0A0D2NT45_HYPSF</name>
<gene>
    <name evidence="2" type="ORF">HYPSUDRAFT_69071</name>
</gene>
<keyword evidence="3" id="KW-1185">Reference proteome</keyword>
<dbReference type="EMBL" id="KN817574">
    <property type="protein sequence ID" value="KJA19741.1"/>
    <property type="molecule type" value="Genomic_DNA"/>
</dbReference>
<protein>
    <recommendedName>
        <fullName evidence="1">C2H2-type domain-containing protein</fullName>
    </recommendedName>
</protein>
<accession>A0A0D2NT45</accession>
<proteinExistence type="predicted"/>